<accession>A0A6C0H7Z5</accession>
<reference evidence="2" key="1">
    <citation type="journal article" date="2020" name="Nature">
        <title>Giant virus diversity and host interactions through global metagenomics.</title>
        <authorList>
            <person name="Schulz F."/>
            <person name="Roux S."/>
            <person name="Paez-Espino D."/>
            <person name="Jungbluth S."/>
            <person name="Walsh D.A."/>
            <person name="Denef V.J."/>
            <person name="McMahon K.D."/>
            <person name="Konstantinidis K.T."/>
            <person name="Eloe-Fadrosh E.A."/>
            <person name="Kyrpides N.C."/>
            <person name="Woyke T."/>
        </authorList>
    </citation>
    <scope>NUCLEOTIDE SEQUENCE</scope>
    <source>
        <strain evidence="2">GVMAG-M-3300023179-82</strain>
    </source>
</reference>
<name>A0A6C0H7Z5_9ZZZZ</name>
<evidence type="ECO:0000313" key="2">
    <source>
        <dbReference type="EMBL" id="QHT76490.1"/>
    </source>
</evidence>
<keyword evidence="1" id="KW-0175">Coiled coil</keyword>
<feature type="coiled-coil region" evidence="1">
    <location>
        <begin position="31"/>
        <end position="58"/>
    </location>
</feature>
<dbReference type="AlphaFoldDB" id="A0A6C0H7Z5"/>
<dbReference type="EMBL" id="MN739896">
    <property type="protein sequence ID" value="QHT76490.1"/>
    <property type="molecule type" value="Genomic_DNA"/>
</dbReference>
<evidence type="ECO:0000256" key="1">
    <source>
        <dbReference type="SAM" id="Coils"/>
    </source>
</evidence>
<sequence>MWNDNKLYTDFLINKYSKNDLVNSFLIKLKNKNIDLKIDKLEIEYEKKIKELIELSKIYYNTNLFKNKNSLELIQKELEITKILTKYTLLNKDIDYSFLLSSLNILLYLSEILRNRLNQEEYKCIKENKISDYIIRSSYKFCTYKDKCNYNYNINTKLLCYHDHYVHNMISSDLKIIINYINNKQINNEKPCNKEILKTINTINYVINHMENELNDKCAFEPINTWDNFHFVKK</sequence>
<proteinExistence type="predicted"/>
<organism evidence="2">
    <name type="scientific">viral metagenome</name>
    <dbReference type="NCBI Taxonomy" id="1070528"/>
    <lineage>
        <taxon>unclassified sequences</taxon>
        <taxon>metagenomes</taxon>
        <taxon>organismal metagenomes</taxon>
    </lineage>
</organism>
<protein>
    <submittedName>
        <fullName evidence="2">Uncharacterized protein</fullName>
    </submittedName>
</protein>